<dbReference type="EMBL" id="JBHULX010000039">
    <property type="protein sequence ID" value="MFD2592688.1"/>
    <property type="molecule type" value="Genomic_DNA"/>
</dbReference>
<comment type="caution">
    <text evidence="1">The sequence shown here is derived from an EMBL/GenBank/DDBJ whole genome shotgun (WGS) entry which is preliminary data.</text>
</comment>
<dbReference type="InterPro" id="IPR052927">
    <property type="entry name" value="DCC_oxidoreductase"/>
</dbReference>
<proteinExistence type="predicted"/>
<accession>A0ABW5NES2</accession>
<reference evidence="2" key="1">
    <citation type="journal article" date="2019" name="Int. J. Syst. Evol. Microbiol.">
        <title>The Global Catalogue of Microorganisms (GCM) 10K type strain sequencing project: providing services to taxonomists for standard genome sequencing and annotation.</title>
        <authorList>
            <consortium name="The Broad Institute Genomics Platform"/>
            <consortium name="The Broad Institute Genome Sequencing Center for Infectious Disease"/>
            <person name="Wu L."/>
            <person name="Ma J."/>
        </authorList>
    </citation>
    <scope>NUCLEOTIDE SEQUENCE [LARGE SCALE GENOMIC DNA]</scope>
    <source>
        <strain evidence="2">KCTC 42423</strain>
    </source>
</reference>
<dbReference type="Proteomes" id="UP001597459">
    <property type="component" value="Unassembled WGS sequence"/>
</dbReference>
<gene>
    <name evidence="1" type="ORF">ACFSTE_17765</name>
</gene>
<evidence type="ECO:0000313" key="2">
    <source>
        <dbReference type="Proteomes" id="UP001597459"/>
    </source>
</evidence>
<organism evidence="1 2">
    <name type="scientific">Aquimarina hainanensis</name>
    <dbReference type="NCBI Taxonomy" id="1578017"/>
    <lineage>
        <taxon>Bacteria</taxon>
        <taxon>Pseudomonadati</taxon>
        <taxon>Bacteroidota</taxon>
        <taxon>Flavobacteriia</taxon>
        <taxon>Flavobacteriales</taxon>
        <taxon>Flavobacteriaceae</taxon>
        <taxon>Aquimarina</taxon>
    </lineage>
</organism>
<dbReference type="PANTHER" id="PTHR33639">
    <property type="entry name" value="THIOL-DISULFIDE OXIDOREDUCTASE DCC"/>
    <property type="match status" value="1"/>
</dbReference>
<evidence type="ECO:0000313" key="1">
    <source>
        <dbReference type="EMBL" id="MFD2592688.1"/>
    </source>
</evidence>
<dbReference type="InterPro" id="IPR007263">
    <property type="entry name" value="DCC1-like"/>
</dbReference>
<dbReference type="RefSeq" id="WP_176030319.1">
    <property type="nucleotide sequence ID" value="NZ_JBHSJV010000001.1"/>
</dbReference>
<dbReference type="Pfam" id="PF04134">
    <property type="entry name" value="DCC1-like"/>
    <property type="match status" value="1"/>
</dbReference>
<protein>
    <submittedName>
        <fullName evidence="1">Thiol-disulfide oxidoreductase DCC family protein</fullName>
    </submittedName>
</protein>
<sequence length="145" mass="17167">MNSNSRTEINTKKSKKVIFFDGVCNLCNGFIDFVIVRDLQKRIYYCSLQSVTAKEIVAHKEQLINHPFSTIYYYDQDQLYSKSTAILKILQELPKYRFISSVLLYIPPVIRDRCYHLIAKNRYFFLGKKNTCRIPSVKEQSQFLY</sequence>
<keyword evidence="2" id="KW-1185">Reference proteome</keyword>
<name>A0ABW5NES2_9FLAO</name>
<dbReference type="PANTHER" id="PTHR33639:SF2">
    <property type="entry name" value="DUF393 DOMAIN-CONTAINING PROTEIN"/>
    <property type="match status" value="1"/>
</dbReference>